<dbReference type="InterPro" id="IPR001537">
    <property type="entry name" value="SpoU_MeTrfase"/>
</dbReference>
<dbReference type="GeneID" id="59292971"/>
<evidence type="ECO:0000256" key="9">
    <source>
        <dbReference type="ARBA" id="ARBA00034881"/>
    </source>
</evidence>
<feature type="compositionally biased region" description="Basic and acidic residues" evidence="10">
    <location>
        <begin position="51"/>
        <end position="60"/>
    </location>
</feature>
<feature type="domain" description="RNA 2-O ribose methyltransferase substrate binding" evidence="11">
    <location>
        <begin position="309"/>
        <end position="391"/>
    </location>
</feature>
<organism evidence="12 13">
    <name type="scientific">Letharia columbiana</name>
    <dbReference type="NCBI Taxonomy" id="112416"/>
    <lineage>
        <taxon>Eukaryota</taxon>
        <taxon>Fungi</taxon>
        <taxon>Dikarya</taxon>
        <taxon>Ascomycota</taxon>
        <taxon>Pezizomycotina</taxon>
        <taxon>Lecanoromycetes</taxon>
        <taxon>OSLEUM clade</taxon>
        <taxon>Lecanoromycetidae</taxon>
        <taxon>Lecanorales</taxon>
        <taxon>Lecanorineae</taxon>
        <taxon>Parmeliaceae</taxon>
        <taxon>Letharia</taxon>
    </lineage>
</organism>
<dbReference type="PANTHER" id="PTHR46103:SF1">
    <property type="entry name" value="RRNA METHYLTRANSFERASE 1, MITOCHONDRIAL"/>
    <property type="match status" value="1"/>
</dbReference>
<evidence type="ECO:0000256" key="6">
    <source>
        <dbReference type="ARBA" id="ARBA00022691"/>
    </source>
</evidence>
<dbReference type="AlphaFoldDB" id="A0A8H6KZB0"/>
<comment type="similarity">
    <text evidence="2">Belongs to the class IV-like SAM-binding methyltransferase superfamily. RNA methyltransferase TrmH family.</text>
</comment>
<keyword evidence="6" id="KW-0949">S-adenosyl-L-methionine</keyword>
<dbReference type="InterPro" id="IPR047261">
    <property type="entry name" value="MRM1_MeTrfase_dom"/>
</dbReference>
<evidence type="ECO:0000256" key="4">
    <source>
        <dbReference type="ARBA" id="ARBA00022603"/>
    </source>
</evidence>
<protein>
    <recommendedName>
        <fullName evidence="9">rRNA methyltransferase 1, mitochondrial</fullName>
    </recommendedName>
</protein>
<evidence type="ECO:0000256" key="7">
    <source>
        <dbReference type="ARBA" id="ARBA00022946"/>
    </source>
</evidence>
<feature type="compositionally biased region" description="Basic and acidic residues" evidence="10">
    <location>
        <begin position="69"/>
        <end position="81"/>
    </location>
</feature>
<evidence type="ECO:0000313" key="13">
    <source>
        <dbReference type="Proteomes" id="UP000578531"/>
    </source>
</evidence>
<keyword evidence="3" id="KW-0698">rRNA processing</keyword>
<evidence type="ECO:0000256" key="3">
    <source>
        <dbReference type="ARBA" id="ARBA00022552"/>
    </source>
</evidence>
<dbReference type="InterPro" id="IPR013123">
    <property type="entry name" value="SpoU_subst-bd"/>
</dbReference>
<dbReference type="PANTHER" id="PTHR46103">
    <property type="entry name" value="RRNA METHYLTRANSFERASE 1, MITOCHONDRIAL"/>
    <property type="match status" value="1"/>
</dbReference>
<dbReference type="GO" id="GO:0016435">
    <property type="term" value="F:rRNA (guanine) methyltransferase activity"/>
    <property type="evidence" value="ECO:0007669"/>
    <property type="project" value="TreeGrafter"/>
</dbReference>
<dbReference type="SMART" id="SM00967">
    <property type="entry name" value="SpoU_sub_bind"/>
    <property type="match status" value="1"/>
</dbReference>
<dbReference type="InterPro" id="IPR029028">
    <property type="entry name" value="Alpha/beta_knot_MTases"/>
</dbReference>
<dbReference type="Proteomes" id="UP000578531">
    <property type="component" value="Unassembled WGS sequence"/>
</dbReference>
<keyword evidence="13" id="KW-1185">Reference proteome</keyword>
<evidence type="ECO:0000256" key="8">
    <source>
        <dbReference type="ARBA" id="ARBA00023128"/>
    </source>
</evidence>
<feature type="region of interest" description="Disordered" evidence="10">
    <location>
        <begin position="188"/>
        <end position="277"/>
    </location>
</feature>
<evidence type="ECO:0000256" key="2">
    <source>
        <dbReference type="ARBA" id="ARBA00007228"/>
    </source>
</evidence>
<evidence type="ECO:0000256" key="10">
    <source>
        <dbReference type="SAM" id="MobiDB-lite"/>
    </source>
</evidence>
<keyword evidence="7" id="KW-0809">Transit peptide</keyword>
<comment type="caution">
    <text evidence="12">The sequence shown here is derived from an EMBL/GenBank/DDBJ whole genome shotgun (WGS) entry which is preliminary data.</text>
</comment>
<feature type="compositionally biased region" description="Basic and acidic residues" evidence="10">
    <location>
        <begin position="130"/>
        <end position="149"/>
    </location>
</feature>
<dbReference type="Gene3D" id="3.30.1330.30">
    <property type="match status" value="1"/>
</dbReference>
<dbReference type="FunFam" id="3.30.1330.30:FF:000035">
    <property type="entry name" value="TrmH family RNA methyltransferase"/>
    <property type="match status" value="1"/>
</dbReference>
<keyword evidence="5" id="KW-0808">Transferase</keyword>
<dbReference type="Pfam" id="PF08032">
    <property type="entry name" value="SpoU_sub_bind"/>
    <property type="match status" value="1"/>
</dbReference>
<dbReference type="Gene3D" id="3.40.1280.10">
    <property type="match status" value="1"/>
</dbReference>
<gene>
    <name evidence="12" type="ORF">HO173_011328</name>
</gene>
<dbReference type="CDD" id="cd18105">
    <property type="entry name" value="SpoU-like_MRM1"/>
    <property type="match status" value="1"/>
</dbReference>
<dbReference type="InterPro" id="IPR047182">
    <property type="entry name" value="MRM1"/>
</dbReference>
<evidence type="ECO:0000256" key="1">
    <source>
        <dbReference type="ARBA" id="ARBA00004173"/>
    </source>
</evidence>
<evidence type="ECO:0000259" key="11">
    <source>
        <dbReference type="SMART" id="SM00967"/>
    </source>
</evidence>
<dbReference type="Pfam" id="PF00588">
    <property type="entry name" value="SpoU_methylase"/>
    <property type="match status" value="1"/>
</dbReference>
<dbReference type="RefSeq" id="XP_037159874.1">
    <property type="nucleotide sequence ID" value="XM_037313209.1"/>
</dbReference>
<dbReference type="OrthoDB" id="270651at2759"/>
<dbReference type="GO" id="GO:0005739">
    <property type="term" value="C:mitochondrion"/>
    <property type="evidence" value="ECO:0007669"/>
    <property type="project" value="UniProtKB-SubCell"/>
</dbReference>
<accession>A0A8H6KZB0</accession>
<dbReference type="InterPro" id="IPR029026">
    <property type="entry name" value="tRNA_m1G_MTases_N"/>
</dbReference>
<dbReference type="SUPFAM" id="SSF55315">
    <property type="entry name" value="L30e-like"/>
    <property type="match status" value="1"/>
</dbReference>
<reference evidence="12 13" key="1">
    <citation type="journal article" date="2020" name="Genomics">
        <title>Complete, high-quality genomes from long-read metagenomic sequencing of two wolf lichen thalli reveals enigmatic genome architecture.</title>
        <authorList>
            <person name="McKenzie S.K."/>
            <person name="Walston R.F."/>
            <person name="Allen J.L."/>
        </authorList>
    </citation>
    <scope>NUCLEOTIDE SEQUENCE [LARGE SCALE GENOMIC DNA]</scope>
    <source>
        <strain evidence="12">WasteWater2</strain>
    </source>
</reference>
<comment type="subcellular location">
    <subcellularLocation>
        <location evidence="1">Mitochondrion</location>
    </subcellularLocation>
</comment>
<dbReference type="GO" id="GO:0003723">
    <property type="term" value="F:RNA binding"/>
    <property type="evidence" value="ECO:0007669"/>
    <property type="project" value="InterPro"/>
</dbReference>
<dbReference type="EMBL" id="JACCJC010000070">
    <property type="protein sequence ID" value="KAF6229682.1"/>
    <property type="molecule type" value="Genomic_DNA"/>
</dbReference>
<proteinExistence type="inferred from homology"/>
<dbReference type="SUPFAM" id="SSF75217">
    <property type="entry name" value="alpha/beta knot"/>
    <property type="match status" value="1"/>
</dbReference>
<name>A0A8H6KZB0_9LECA</name>
<feature type="compositionally biased region" description="Basic and acidic residues" evidence="10">
    <location>
        <begin position="189"/>
        <end position="225"/>
    </location>
</feature>
<feature type="region of interest" description="Disordered" evidence="10">
    <location>
        <begin position="44"/>
        <end position="149"/>
    </location>
</feature>
<evidence type="ECO:0000256" key="5">
    <source>
        <dbReference type="ARBA" id="ARBA00022679"/>
    </source>
</evidence>
<evidence type="ECO:0000313" key="12">
    <source>
        <dbReference type="EMBL" id="KAF6229682.1"/>
    </source>
</evidence>
<keyword evidence="4" id="KW-0489">Methyltransferase</keyword>
<sequence length="634" mass="70494">MLKAVACISNGLGSKCLRESRNPLWRQISSAYISTNTAINKSLRRSQYDTNRPERRRTDLPRYSPQDSVSDRLPRDGERTFGKRMGGFDAPRGRTPRPNHQQETDVENVRESASINENQRTQRRLRKPLRRNEKGEFDRSTRGARYDYTTHPEGTRALRRALKYGHEVEPAVLGRSNSAIRRAAHRKAFHGDKNHTSEKDLFKRAPFDRTSRRAATPEHEEEQEHGLSMPEELQDDMDPSTEPHRPRFSMRRPPDRLDRATYANRTSSASSGTLEGYGRELSQIDDEQSPHRGTSVPLSMPYTTPASEFLYGTSVITAALLSSRRKLYKLYVYGGDNREVHEQDRRIRELALKCGVVVERVKGDWLRLMDKMSAGRPHNGYILEASPLPKLPVAGFRAVGKRNGAFHVILDHQSREDEAVNGTSTIIAYEVGFPRYPFVLLLDGILDPGNLGAILRTAFFLGVDTVAISNRSSAPVSPVAIKASAGASETLPLVSVSRPGNFIDECKSNGWKIYAAAAPTPGKRTGVGNYFSTSNLGSPLRNHPCLLILGAEGEGLHWNIQRKADFDVGIDGPRSGQGKVDSLNVSVAAGLLCEAFLRKPAGRREVDVDAPVDDVSWTVSPGHGAKVQVENRVF</sequence>
<feature type="compositionally biased region" description="Basic and acidic residues" evidence="10">
    <location>
        <begin position="100"/>
        <end position="110"/>
    </location>
</feature>
<dbReference type="InterPro" id="IPR029064">
    <property type="entry name" value="Ribosomal_eL30-like_sf"/>
</dbReference>
<keyword evidence="8" id="KW-0496">Mitochondrion</keyword>
<feature type="compositionally biased region" description="Polar residues" evidence="10">
    <location>
        <begin position="263"/>
        <end position="273"/>
    </location>
</feature>